<dbReference type="Proteomes" id="UP000272400">
    <property type="component" value="Unassembled WGS sequence"/>
</dbReference>
<sequence length="63" mass="6931">MNATWRKSSYSGGVDDDLCVELAPFPSAVAVRDSKNPHLGHLTLSPRHFTHLLTGIKHHDAQP</sequence>
<dbReference type="Pfam" id="PF04149">
    <property type="entry name" value="DUF397"/>
    <property type="match status" value="1"/>
</dbReference>
<keyword evidence="3" id="KW-1185">Reference proteome</keyword>
<dbReference type="OrthoDB" id="3481959at2"/>
<gene>
    <name evidence="2" type="ORF">EDD29_4717</name>
</gene>
<dbReference type="RefSeq" id="WP_123666449.1">
    <property type="nucleotide sequence ID" value="NZ_RJKE01000001.1"/>
</dbReference>
<evidence type="ECO:0000313" key="3">
    <source>
        <dbReference type="Proteomes" id="UP000272400"/>
    </source>
</evidence>
<feature type="domain" description="DUF397" evidence="1">
    <location>
        <begin position="3"/>
        <end position="57"/>
    </location>
</feature>
<evidence type="ECO:0000259" key="1">
    <source>
        <dbReference type="Pfam" id="PF04149"/>
    </source>
</evidence>
<organism evidence="2 3">
    <name type="scientific">Actinocorallia herbida</name>
    <dbReference type="NCBI Taxonomy" id="58109"/>
    <lineage>
        <taxon>Bacteria</taxon>
        <taxon>Bacillati</taxon>
        <taxon>Actinomycetota</taxon>
        <taxon>Actinomycetes</taxon>
        <taxon>Streptosporangiales</taxon>
        <taxon>Thermomonosporaceae</taxon>
        <taxon>Actinocorallia</taxon>
    </lineage>
</organism>
<proteinExistence type="predicted"/>
<comment type="caution">
    <text evidence="2">The sequence shown here is derived from an EMBL/GenBank/DDBJ whole genome shotgun (WGS) entry which is preliminary data.</text>
</comment>
<reference evidence="2 3" key="1">
    <citation type="submission" date="2018-11" db="EMBL/GenBank/DDBJ databases">
        <title>Sequencing the genomes of 1000 actinobacteria strains.</title>
        <authorList>
            <person name="Klenk H.-P."/>
        </authorList>
    </citation>
    <scope>NUCLEOTIDE SEQUENCE [LARGE SCALE GENOMIC DNA]</scope>
    <source>
        <strain evidence="2 3">DSM 44254</strain>
    </source>
</reference>
<evidence type="ECO:0000313" key="2">
    <source>
        <dbReference type="EMBL" id="ROO87126.1"/>
    </source>
</evidence>
<dbReference type="InterPro" id="IPR007278">
    <property type="entry name" value="DUF397"/>
</dbReference>
<name>A0A3N1D0U7_9ACTN</name>
<accession>A0A3N1D0U7</accession>
<dbReference type="AlphaFoldDB" id="A0A3N1D0U7"/>
<dbReference type="EMBL" id="RJKE01000001">
    <property type="protein sequence ID" value="ROO87126.1"/>
    <property type="molecule type" value="Genomic_DNA"/>
</dbReference>
<protein>
    <submittedName>
        <fullName evidence="2">Uncharacterized protein DUF397</fullName>
    </submittedName>
</protein>